<evidence type="ECO:0000313" key="2">
    <source>
        <dbReference type="EMBL" id="CQR51999.1"/>
    </source>
</evidence>
<dbReference type="AlphaFoldDB" id="A0A0D6JV46"/>
<dbReference type="InterPro" id="IPR018391">
    <property type="entry name" value="PQQ_b-propeller_rpt"/>
</dbReference>
<dbReference type="GO" id="GO:0016301">
    <property type="term" value="F:kinase activity"/>
    <property type="evidence" value="ECO:0007669"/>
    <property type="project" value="UniProtKB-KW"/>
</dbReference>
<gene>
    <name evidence="2" type="primary">afsK_2</name>
    <name evidence="2" type="ORF">BN996_02928</name>
</gene>
<dbReference type="Gene3D" id="2.130.10.10">
    <property type="entry name" value="YVTN repeat-like/Quinoprotein amine dehydrogenase"/>
    <property type="match status" value="1"/>
</dbReference>
<organism evidence="2 3">
    <name type="scientific">Haloferax massiliensis</name>
    <dbReference type="NCBI Taxonomy" id="1476858"/>
    <lineage>
        <taxon>Archaea</taxon>
        <taxon>Methanobacteriati</taxon>
        <taxon>Methanobacteriota</taxon>
        <taxon>Stenosarchaea group</taxon>
        <taxon>Halobacteria</taxon>
        <taxon>Halobacteriales</taxon>
        <taxon>Haloferacaceae</taxon>
        <taxon>Haloferax</taxon>
    </lineage>
</organism>
<dbReference type="PANTHER" id="PTHR34512:SF30">
    <property type="entry name" value="OUTER MEMBRANE PROTEIN ASSEMBLY FACTOR BAMB"/>
    <property type="match status" value="1"/>
</dbReference>
<dbReference type="PANTHER" id="PTHR34512">
    <property type="entry name" value="CELL SURFACE PROTEIN"/>
    <property type="match status" value="1"/>
</dbReference>
<dbReference type="SMART" id="SM00564">
    <property type="entry name" value="PQQ"/>
    <property type="match status" value="5"/>
</dbReference>
<dbReference type="InterPro" id="IPR006311">
    <property type="entry name" value="TAT_signal"/>
</dbReference>
<dbReference type="PROSITE" id="PS51257">
    <property type="entry name" value="PROKAR_LIPOPROTEIN"/>
    <property type="match status" value="1"/>
</dbReference>
<evidence type="ECO:0000259" key="1">
    <source>
        <dbReference type="Pfam" id="PF13360"/>
    </source>
</evidence>
<dbReference type="OrthoDB" id="145878at2157"/>
<evidence type="ECO:0000313" key="3">
    <source>
        <dbReference type="Proteomes" id="UP000198902"/>
    </source>
</evidence>
<dbReference type="InterPro" id="IPR011047">
    <property type="entry name" value="Quinoprotein_ADH-like_sf"/>
</dbReference>
<name>A0A0D6JV46_9EURY</name>
<reference evidence="3" key="1">
    <citation type="submission" date="2015-03" db="EMBL/GenBank/DDBJ databases">
        <authorList>
            <person name="Urmite Genomes"/>
        </authorList>
    </citation>
    <scope>NUCLEOTIDE SEQUENCE [LARGE SCALE GENOMIC DNA]</scope>
    <source>
        <strain evidence="3">Arc-Hr</strain>
    </source>
</reference>
<dbReference type="EMBL" id="CSTE01000003">
    <property type="protein sequence ID" value="CQR51999.1"/>
    <property type="molecule type" value="Genomic_DNA"/>
</dbReference>
<dbReference type="RefSeq" id="WP_089780226.1">
    <property type="nucleotide sequence ID" value="NZ_CABLRR010000003.1"/>
</dbReference>
<keyword evidence="2" id="KW-0808">Transferase</keyword>
<keyword evidence="3" id="KW-1185">Reference proteome</keyword>
<sequence>MTDADQRPTRRRLLASLGSAVAVGATGCLGTPSEHNPTSGECPEYDPVEPATTDWRGVMGPTTNTGAVAAEAVPEGDLAIDWTVPVETYVGHHVPVVADGTVYVHDMDDELSAVDADTGERTWTRPLTDPEPAPAVGDGTLVVVTREETHAFDAATGDRRWKREGLGGGIFGASPIVARDTVYVQAGVATRALALSTGETRWRAATGFPSDSTPAVAGGTVYTAGDDTYVRALAAVDGTERWRAKTNARIACNVSVVEGTVLVGTEAGSVLGFDAETGERRWRYRLEPRKTRGESRPRRPETIATDGSRVYVATDDRLVTLALADGTRCWDNRSYAGSYASGIAVGAGRVFVPTHDDSGGAVTVLDAPTGNTRQELAAGKRQRFDIGPSIAEGGVYFAGRSAVVRLS</sequence>
<dbReference type="InterPro" id="IPR015943">
    <property type="entry name" value="WD40/YVTN_repeat-like_dom_sf"/>
</dbReference>
<feature type="domain" description="Pyrrolo-quinoline quinone repeat" evidence="1">
    <location>
        <begin position="191"/>
        <end position="336"/>
    </location>
</feature>
<dbReference type="Pfam" id="PF13360">
    <property type="entry name" value="PQQ_2"/>
    <property type="match status" value="1"/>
</dbReference>
<dbReference type="SUPFAM" id="SSF50998">
    <property type="entry name" value="Quinoprotein alcohol dehydrogenase-like"/>
    <property type="match status" value="2"/>
</dbReference>
<accession>A0A0D6JV46</accession>
<dbReference type="InterPro" id="IPR002372">
    <property type="entry name" value="PQQ_rpt_dom"/>
</dbReference>
<dbReference type="Proteomes" id="UP000198902">
    <property type="component" value="Unassembled WGS sequence"/>
</dbReference>
<dbReference type="PROSITE" id="PS51318">
    <property type="entry name" value="TAT"/>
    <property type="match status" value="1"/>
</dbReference>
<proteinExistence type="predicted"/>
<keyword evidence="2" id="KW-0418">Kinase</keyword>
<dbReference type="Gene3D" id="2.40.10.480">
    <property type="match status" value="2"/>
</dbReference>
<protein>
    <submittedName>
        <fullName evidence="2">Serine/threonine-protein kinase AfsK</fullName>
    </submittedName>
</protein>